<proteinExistence type="predicted"/>
<dbReference type="SMART" id="SM00248">
    <property type="entry name" value="ANK"/>
    <property type="match status" value="3"/>
</dbReference>
<protein>
    <submittedName>
        <fullName evidence="1">Putative ankyrin repeat protein L56</fullName>
    </submittedName>
</protein>
<organism evidence="1 2">
    <name type="scientific">Zancudomyces culisetae</name>
    <name type="common">Gut fungus</name>
    <name type="synonym">Smittium culisetae</name>
    <dbReference type="NCBI Taxonomy" id="1213189"/>
    <lineage>
        <taxon>Eukaryota</taxon>
        <taxon>Fungi</taxon>
        <taxon>Fungi incertae sedis</taxon>
        <taxon>Zoopagomycota</taxon>
        <taxon>Kickxellomycotina</taxon>
        <taxon>Harpellomycetes</taxon>
        <taxon>Harpellales</taxon>
        <taxon>Legeriomycetaceae</taxon>
        <taxon>Zancudomyces</taxon>
    </lineage>
</organism>
<dbReference type="Proteomes" id="UP000188320">
    <property type="component" value="Unassembled WGS sequence"/>
</dbReference>
<dbReference type="SUPFAM" id="SSF48403">
    <property type="entry name" value="Ankyrin repeat"/>
    <property type="match status" value="1"/>
</dbReference>
<dbReference type="Gene3D" id="1.25.40.20">
    <property type="entry name" value="Ankyrin repeat-containing domain"/>
    <property type="match status" value="1"/>
</dbReference>
<accession>A0A1R1PFZ0</accession>
<dbReference type="InterPro" id="IPR002110">
    <property type="entry name" value="Ankyrin_rpt"/>
</dbReference>
<evidence type="ECO:0000313" key="1">
    <source>
        <dbReference type="EMBL" id="OMH79891.1"/>
    </source>
</evidence>
<dbReference type="OrthoDB" id="341259at2759"/>
<reference evidence="2" key="1">
    <citation type="submission" date="2017-01" db="EMBL/GenBank/DDBJ databases">
        <authorList>
            <person name="Wang Y."/>
            <person name="White M."/>
            <person name="Kvist S."/>
            <person name="Moncalvo J.-M."/>
        </authorList>
    </citation>
    <scope>NUCLEOTIDE SEQUENCE [LARGE SCALE GENOMIC DNA]</scope>
    <source>
        <strain evidence="2">COL-18-3</strain>
    </source>
</reference>
<dbReference type="EMBL" id="LSSK01001375">
    <property type="protein sequence ID" value="OMH79891.1"/>
    <property type="molecule type" value="Genomic_DNA"/>
</dbReference>
<dbReference type="InterPro" id="IPR036770">
    <property type="entry name" value="Ankyrin_rpt-contain_sf"/>
</dbReference>
<dbReference type="AlphaFoldDB" id="A0A1R1PFZ0"/>
<keyword evidence="2" id="KW-1185">Reference proteome</keyword>
<gene>
    <name evidence="1" type="ORF">AX774_g6682</name>
</gene>
<sequence>MLTRFPDIDGASYLLGSAIRSNKLEAAKLLLKDTTTLENGEYNYVYEACKNNNMDILMLLFEKRTKVEIGDGSEVIQVCENNNLGMLKHFLERNPNLVLNQDYGLKEAIYHKNVETIKLLIDHGADDSEHRESILKVARDLNDHELIEFCLNMDRQN</sequence>
<name>A0A1R1PFZ0_ZANCU</name>
<comment type="caution">
    <text evidence="1">The sequence shown here is derived from an EMBL/GenBank/DDBJ whole genome shotgun (WGS) entry which is preliminary data.</text>
</comment>
<evidence type="ECO:0000313" key="2">
    <source>
        <dbReference type="Proteomes" id="UP000188320"/>
    </source>
</evidence>